<gene>
    <name evidence="1" type="ORF">WAZ07_22140</name>
</gene>
<evidence type="ECO:0000313" key="2">
    <source>
        <dbReference type="Proteomes" id="UP001372526"/>
    </source>
</evidence>
<name>A0ABU8FMF1_9BACI</name>
<organism evidence="1 2">
    <name type="scientific">Bacillus bruguierae</name>
    <dbReference type="NCBI Taxonomy" id="3127667"/>
    <lineage>
        <taxon>Bacteria</taxon>
        <taxon>Bacillati</taxon>
        <taxon>Bacillota</taxon>
        <taxon>Bacilli</taxon>
        <taxon>Bacillales</taxon>
        <taxon>Bacillaceae</taxon>
        <taxon>Bacillus</taxon>
    </lineage>
</organism>
<proteinExistence type="predicted"/>
<dbReference type="EMBL" id="JBAWSX010000018">
    <property type="protein sequence ID" value="MEI4803877.1"/>
    <property type="molecule type" value="Genomic_DNA"/>
</dbReference>
<reference evidence="1 2" key="1">
    <citation type="submission" date="2024-01" db="EMBL/GenBank/DDBJ databases">
        <title>Seven novel Bacillus-like species.</title>
        <authorList>
            <person name="Liu G."/>
        </authorList>
    </citation>
    <scope>NUCLEOTIDE SEQUENCE [LARGE SCALE GENOMIC DNA]</scope>
    <source>
        <strain evidence="1 2">FJAT-51639</strain>
    </source>
</reference>
<evidence type="ECO:0000313" key="1">
    <source>
        <dbReference type="EMBL" id="MEI4803877.1"/>
    </source>
</evidence>
<accession>A0ABU8FMF1</accession>
<comment type="caution">
    <text evidence="1">The sequence shown here is derived from an EMBL/GenBank/DDBJ whole genome shotgun (WGS) entry which is preliminary data.</text>
</comment>
<keyword evidence="2" id="KW-1185">Reference proteome</keyword>
<sequence length="183" mass="21186">MSNRAKLSAKKALHIAQEYLNERNKNYLPRTINNDINQSVQFYDKFFAIDGCAWLVELDFKDFDKFIVISDEKEAIAFLIIGVNKNKILNIHTKLNTDRLIRISQDYNVENHLEGMIYTNTGESITFYERYDGFDGYAWHVNTKVPPSPFGDGDDVDLVISDEKACVEYMYDPSGYPITPHLR</sequence>
<dbReference type="RefSeq" id="WP_336474174.1">
    <property type="nucleotide sequence ID" value="NZ_JBAWSX010000018.1"/>
</dbReference>
<dbReference type="Proteomes" id="UP001372526">
    <property type="component" value="Unassembled WGS sequence"/>
</dbReference>
<protein>
    <submittedName>
        <fullName evidence="1">Uncharacterized protein</fullName>
    </submittedName>
</protein>